<proteinExistence type="predicted"/>
<protein>
    <submittedName>
        <fullName evidence="1">Uncharacterized protein</fullName>
    </submittedName>
</protein>
<evidence type="ECO:0000313" key="2">
    <source>
        <dbReference type="Proteomes" id="UP001151760"/>
    </source>
</evidence>
<keyword evidence="2" id="KW-1185">Reference proteome</keyword>
<comment type="caution">
    <text evidence="1">The sequence shown here is derived from an EMBL/GenBank/DDBJ whole genome shotgun (WGS) entry which is preliminary data.</text>
</comment>
<accession>A0ABQ5G564</accession>
<gene>
    <name evidence="1" type="ORF">Tco_1029946</name>
</gene>
<sequence>MEKQFMSISSGPKPMYNDAREIQLGLIPNQQPTFYQQTTFNPTTTTTPPIITKASAIIPEIPEIPEITPFIALQLRVTKLEQDMSEVKKFDHSADVLASIQSQVPPIVDKYLGTKLADDASLRS</sequence>
<reference evidence="1" key="1">
    <citation type="journal article" date="2022" name="Int. J. Mol. Sci.">
        <title>Draft Genome of Tanacetum Coccineum: Genomic Comparison of Closely Related Tanacetum-Family Plants.</title>
        <authorList>
            <person name="Yamashiro T."/>
            <person name="Shiraishi A."/>
            <person name="Nakayama K."/>
            <person name="Satake H."/>
        </authorList>
    </citation>
    <scope>NUCLEOTIDE SEQUENCE</scope>
</reference>
<evidence type="ECO:0000313" key="1">
    <source>
        <dbReference type="EMBL" id="GJT70660.1"/>
    </source>
</evidence>
<reference evidence="1" key="2">
    <citation type="submission" date="2022-01" db="EMBL/GenBank/DDBJ databases">
        <authorList>
            <person name="Yamashiro T."/>
            <person name="Shiraishi A."/>
            <person name="Satake H."/>
            <person name="Nakayama K."/>
        </authorList>
    </citation>
    <scope>NUCLEOTIDE SEQUENCE</scope>
</reference>
<organism evidence="1 2">
    <name type="scientific">Tanacetum coccineum</name>
    <dbReference type="NCBI Taxonomy" id="301880"/>
    <lineage>
        <taxon>Eukaryota</taxon>
        <taxon>Viridiplantae</taxon>
        <taxon>Streptophyta</taxon>
        <taxon>Embryophyta</taxon>
        <taxon>Tracheophyta</taxon>
        <taxon>Spermatophyta</taxon>
        <taxon>Magnoliopsida</taxon>
        <taxon>eudicotyledons</taxon>
        <taxon>Gunneridae</taxon>
        <taxon>Pentapetalae</taxon>
        <taxon>asterids</taxon>
        <taxon>campanulids</taxon>
        <taxon>Asterales</taxon>
        <taxon>Asteraceae</taxon>
        <taxon>Asteroideae</taxon>
        <taxon>Anthemideae</taxon>
        <taxon>Anthemidinae</taxon>
        <taxon>Tanacetum</taxon>
    </lineage>
</organism>
<dbReference type="Proteomes" id="UP001151760">
    <property type="component" value="Unassembled WGS sequence"/>
</dbReference>
<dbReference type="EMBL" id="BQNB010018098">
    <property type="protein sequence ID" value="GJT70660.1"/>
    <property type="molecule type" value="Genomic_DNA"/>
</dbReference>
<name>A0ABQ5G564_9ASTR</name>